<name>A0ABU6FDE2_9ACTN</name>
<feature type="transmembrane region" description="Helical" evidence="1">
    <location>
        <begin position="76"/>
        <end position="96"/>
    </location>
</feature>
<evidence type="ECO:0000256" key="1">
    <source>
        <dbReference type="SAM" id="Phobius"/>
    </source>
</evidence>
<reference evidence="2 3" key="1">
    <citation type="submission" date="2022-10" db="EMBL/GenBank/DDBJ databases">
        <authorList>
            <person name="Xie J."/>
            <person name="Shen N."/>
        </authorList>
    </citation>
    <scope>NUCLEOTIDE SEQUENCE [LARGE SCALE GENOMIC DNA]</scope>
    <source>
        <strain evidence="2 3">YIM65594</strain>
    </source>
</reference>
<evidence type="ECO:0000313" key="2">
    <source>
        <dbReference type="EMBL" id="MEB8342054.1"/>
    </source>
</evidence>
<accession>A0ABU6FDE2</accession>
<keyword evidence="1" id="KW-0812">Transmembrane</keyword>
<organism evidence="2 3">
    <name type="scientific">Streptomyces endophyticus</name>
    <dbReference type="NCBI Taxonomy" id="714166"/>
    <lineage>
        <taxon>Bacteria</taxon>
        <taxon>Bacillati</taxon>
        <taxon>Actinomycetota</taxon>
        <taxon>Actinomycetes</taxon>
        <taxon>Kitasatosporales</taxon>
        <taxon>Streptomycetaceae</taxon>
        <taxon>Streptomyces</taxon>
    </lineage>
</organism>
<sequence>MNNVPDSKRETADALDFPGADALVAAGRVTPPGADAVRAARLAVAQAALADRPDLRELATGPESEAAAPRWRRRRLLVTAAAVLALAVGGAAYPVLGGDPAADASAASFLSDVAEAAAHGPTSTAPYWKVRMEVVNQDDGRRKNTTYVDRAGRIWSVGPGGSVQRPGPKLMRWRVGERQLTWPQLGTLPADPDALAARLGPDAFDQAVVLLEGAPVRPAVRAALFEILAAQDGVELIGQVEDSQGRAGTAVEYTTAPSEFTGKRTTIRLVIAPKSGELLESASRTKGRPDERTTFLEVGPAQHVG</sequence>
<dbReference type="EMBL" id="JAOZYC010000155">
    <property type="protein sequence ID" value="MEB8342054.1"/>
    <property type="molecule type" value="Genomic_DNA"/>
</dbReference>
<keyword evidence="3" id="KW-1185">Reference proteome</keyword>
<proteinExistence type="predicted"/>
<comment type="caution">
    <text evidence="2">The sequence shown here is derived from an EMBL/GenBank/DDBJ whole genome shotgun (WGS) entry which is preliminary data.</text>
</comment>
<keyword evidence="1" id="KW-1133">Transmembrane helix</keyword>
<gene>
    <name evidence="2" type="ORF">OKJ99_31615</name>
</gene>
<dbReference type="Proteomes" id="UP001354931">
    <property type="component" value="Unassembled WGS sequence"/>
</dbReference>
<protein>
    <recommendedName>
        <fullName evidence="4">MucB/RseB N-terminal domain-containing protein</fullName>
    </recommendedName>
</protein>
<dbReference type="RefSeq" id="WP_326021378.1">
    <property type="nucleotide sequence ID" value="NZ_JAOZYC010000155.1"/>
</dbReference>
<keyword evidence="1" id="KW-0472">Membrane</keyword>
<evidence type="ECO:0000313" key="3">
    <source>
        <dbReference type="Proteomes" id="UP001354931"/>
    </source>
</evidence>
<evidence type="ECO:0008006" key="4">
    <source>
        <dbReference type="Google" id="ProtNLM"/>
    </source>
</evidence>